<keyword evidence="2" id="KW-1185">Reference proteome</keyword>
<sequence>MNAQEQLSELEKLADELEVQVSYEPMGGLVQGVGGLCRVRGRYRIIVDRKLRPPERLQVVADALRRFDTDKHFVSPQVRKLLG</sequence>
<reference evidence="1 2" key="1">
    <citation type="submission" date="2007-06" db="EMBL/GenBank/DDBJ databases">
        <authorList>
            <person name="Shimkets L."/>
            <person name="Ferriera S."/>
            <person name="Johnson J."/>
            <person name="Kravitz S."/>
            <person name="Beeson K."/>
            <person name="Sutton G."/>
            <person name="Rogers Y.-H."/>
            <person name="Friedman R."/>
            <person name="Frazier M."/>
            <person name="Venter J.C."/>
        </authorList>
    </citation>
    <scope>NUCLEOTIDE SEQUENCE [LARGE SCALE GENOMIC DNA]</scope>
    <source>
        <strain evidence="1 2">SIR-1</strain>
    </source>
</reference>
<dbReference type="RefSeq" id="WP_006971113.1">
    <property type="nucleotide sequence ID" value="NZ_ABCS01000017.1"/>
</dbReference>
<organism evidence="1 2">
    <name type="scientific">Plesiocystis pacifica SIR-1</name>
    <dbReference type="NCBI Taxonomy" id="391625"/>
    <lineage>
        <taxon>Bacteria</taxon>
        <taxon>Pseudomonadati</taxon>
        <taxon>Myxococcota</taxon>
        <taxon>Polyangia</taxon>
        <taxon>Nannocystales</taxon>
        <taxon>Nannocystaceae</taxon>
        <taxon>Plesiocystis</taxon>
    </lineage>
</organism>
<gene>
    <name evidence="1" type="ORF">PPSIR1_16295</name>
</gene>
<comment type="caution">
    <text evidence="1">The sequence shown here is derived from an EMBL/GenBank/DDBJ whole genome shotgun (WGS) entry which is preliminary data.</text>
</comment>
<dbReference type="Proteomes" id="UP000005801">
    <property type="component" value="Unassembled WGS sequence"/>
</dbReference>
<name>A6G314_9BACT</name>
<accession>A6G314</accession>
<proteinExistence type="predicted"/>
<evidence type="ECO:0000313" key="1">
    <source>
        <dbReference type="EMBL" id="EDM79639.1"/>
    </source>
</evidence>
<protein>
    <submittedName>
        <fullName evidence="1">Uncharacterized protein</fullName>
    </submittedName>
</protein>
<dbReference type="AlphaFoldDB" id="A6G314"/>
<evidence type="ECO:0000313" key="2">
    <source>
        <dbReference type="Proteomes" id="UP000005801"/>
    </source>
</evidence>
<dbReference type="EMBL" id="ABCS01000017">
    <property type="protein sequence ID" value="EDM79639.1"/>
    <property type="molecule type" value="Genomic_DNA"/>
</dbReference>
<dbReference type="OrthoDB" id="5421569at2"/>